<organism evidence="3">
    <name type="scientific">marine metagenome</name>
    <dbReference type="NCBI Taxonomy" id="408172"/>
    <lineage>
        <taxon>unclassified sequences</taxon>
        <taxon>metagenomes</taxon>
        <taxon>ecological metagenomes</taxon>
    </lineage>
</organism>
<gene>
    <name evidence="3" type="ORF">METZ01_LOCUS360152</name>
</gene>
<keyword evidence="1" id="KW-0472">Membrane</keyword>
<dbReference type="GO" id="GO:0016410">
    <property type="term" value="F:N-acyltransferase activity"/>
    <property type="evidence" value="ECO:0007669"/>
    <property type="project" value="InterPro"/>
</dbReference>
<dbReference type="InterPro" id="IPR045378">
    <property type="entry name" value="LNT_N"/>
</dbReference>
<feature type="transmembrane region" description="Helical" evidence="1">
    <location>
        <begin position="93"/>
        <end position="115"/>
    </location>
</feature>
<reference evidence="3" key="1">
    <citation type="submission" date="2018-05" db="EMBL/GenBank/DDBJ databases">
        <authorList>
            <person name="Lanie J.A."/>
            <person name="Ng W.-L."/>
            <person name="Kazmierczak K.M."/>
            <person name="Andrzejewski T.M."/>
            <person name="Davidsen T.M."/>
            <person name="Wayne K.J."/>
            <person name="Tettelin H."/>
            <person name="Glass J.I."/>
            <person name="Rusch D."/>
            <person name="Podicherti R."/>
            <person name="Tsui H.-C.T."/>
            <person name="Winkler M.E."/>
        </authorList>
    </citation>
    <scope>NUCLEOTIDE SEQUENCE</scope>
</reference>
<accession>A0A382SDR0</accession>
<feature type="transmembrane region" description="Helical" evidence="1">
    <location>
        <begin position="174"/>
        <end position="193"/>
    </location>
</feature>
<feature type="non-terminal residue" evidence="3">
    <location>
        <position position="231"/>
    </location>
</feature>
<feature type="transmembrane region" description="Helical" evidence="1">
    <location>
        <begin position="127"/>
        <end position="145"/>
    </location>
</feature>
<dbReference type="AlphaFoldDB" id="A0A382SDR0"/>
<evidence type="ECO:0000259" key="2">
    <source>
        <dbReference type="Pfam" id="PF20154"/>
    </source>
</evidence>
<sequence length="231" mass="24452">MGFVNGLLMPAAVRRWLLPVLSGTLLSLAFPCHPDNPLAFLYSGTWALVALVPLLVTLSQQSVREGFRSGWATGSVWSLLSLYWIAYTQGGGPAVVGGTVLIAAYMGLFPGLFAACHCALMRGGGRWTGLLLTPCVWAAVEYLQSLGELGFPWLLLGNSQAAVAELVQYAEYTGVYGVSSQVVLVNVLLFAVISMSETNARCVAVGLCLLAVIAPWTFSRHVLASAGVGDN</sequence>
<dbReference type="EMBL" id="UINC01127883">
    <property type="protein sequence ID" value="SVD07298.1"/>
    <property type="molecule type" value="Genomic_DNA"/>
</dbReference>
<keyword evidence="1" id="KW-0812">Transmembrane</keyword>
<dbReference type="PANTHER" id="PTHR38686:SF1">
    <property type="entry name" value="APOLIPOPROTEIN N-ACYLTRANSFERASE"/>
    <property type="match status" value="1"/>
</dbReference>
<dbReference type="PANTHER" id="PTHR38686">
    <property type="entry name" value="APOLIPOPROTEIN N-ACYLTRANSFERASE"/>
    <property type="match status" value="1"/>
</dbReference>
<evidence type="ECO:0000256" key="1">
    <source>
        <dbReference type="SAM" id="Phobius"/>
    </source>
</evidence>
<feature type="domain" description="Apolipoprotein N-acyltransferase N-terminal" evidence="2">
    <location>
        <begin position="22"/>
        <end position="188"/>
    </location>
</feature>
<dbReference type="Pfam" id="PF20154">
    <property type="entry name" value="LNT_N"/>
    <property type="match status" value="1"/>
</dbReference>
<evidence type="ECO:0000313" key="3">
    <source>
        <dbReference type="EMBL" id="SVD07298.1"/>
    </source>
</evidence>
<dbReference type="GO" id="GO:0016020">
    <property type="term" value="C:membrane"/>
    <property type="evidence" value="ECO:0007669"/>
    <property type="project" value="InterPro"/>
</dbReference>
<dbReference type="InterPro" id="IPR004563">
    <property type="entry name" value="Apolipo_AcylTrfase"/>
</dbReference>
<proteinExistence type="predicted"/>
<dbReference type="GO" id="GO:0042158">
    <property type="term" value="P:lipoprotein biosynthetic process"/>
    <property type="evidence" value="ECO:0007669"/>
    <property type="project" value="InterPro"/>
</dbReference>
<name>A0A382SDR0_9ZZZZ</name>
<feature type="transmembrane region" description="Helical" evidence="1">
    <location>
        <begin position="200"/>
        <end position="218"/>
    </location>
</feature>
<feature type="transmembrane region" description="Helical" evidence="1">
    <location>
        <begin position="39"/>
        <end position="58"/>
    </location>
</feature>
<feature type="transmembrane region" description="Helical" evidence="1">
    <location>
        <begin position="70"/>
        <end position="87"/>
    </location>
</feature>
<keyword evidence="1" id="KW-1133">Transmembrane helix</keyword>
<protein>
    <recommendedName>
        <fullName evidence="2">Apolipoprotein N-acyltransferase N-terminal domain-containing protein</fullName>
    </recommendedName>
</protein>